<dbReference type="EMBL" id="QGLE01000003">
    <property type="protein sequence ID" value="PWR24699.1"/>
    <property type="molecule type" value="Genomic_DNA"/>
</dbReference>
<evidence type="ECO:0000313" key="3">
    <source>
        <dbReference type="EMBL" id="PWR24699.1"/>
    </source>
</evidence>
<comment type="caution">
    <text evidence="3">The sequence shown here is derived from an EMBL/GenBank/DDBJ whole genome shotgun (WGS) entry which is preliminary data.</text>
</comment>
<reference evidence="3 4" key="1">
    <citation type="submission" date="2018-05" db="EMBL/GenBank/DDBJ databases">
        <title>Zavarzinia sp. HR-AS.</title>
        <authorList>
            <person name="Lee Y."/>
            <person name="Jeon C.O."/>
        </authorList>
    </citation>
    <scope>NUCLEOTIDE SEQUENCE [LARGE SCALE GENOMIC DNA]</scope>
    <source>
        <strain evidence="3 4">HR-AS</strain>
    </source>
</reference>
<dbReference type="GO" id="GO:0032981">
    <property type="term" value="P:mitochondrial respiratory chain complex I assembly"/>
    <property type="evidence" value="ECO:0007669"/>
    <property type="project" value="TreeGrafter"/>
</dbReference>
<dbReference type="Gene3D" id="3.30.9.10">
    <property type="entry name" value="D-Amino Acid Oxidase, subunit A, domain 2"/>
    <property type="match status" value="1"/>
</dbReference>
<proteinExistence type="predicted"/>
<gene>
    <name evidence="3" type="ORF">DKG74_07815</name>
</gene>
<protein>
    <submittedName>
        <fullName evidence="3">FAD-dependent oxidoreductase</fullName>
    </submittedName>
</protein>
<dbReference type="Pfam" id="PF01266">
    <property type="entry name" value="DAO"/>
    <property type="match status" value="1"/>
</dbReference>
<sequence length="392" mass="41730">MTAYDVVIVGGAVTGSSVAYHLAAHPGFSGRILVVEKDPAYRFCASALSAASIRQQYSSAINIAISLHGIRFLRGIGETLAVDGEAPAIGLVEGGYLFLASEAGRPVLEANHRLQREMGADVALLGPDGLSARFPWLNTEGLALGSFGVTGEGWFDGYGLMQAFRRKARSLGVEYRAATVTDVERAGDRVAAVRLDDGSRIPCGALVNAAGGGGQALARATGLHIPVHNKKRYIFTFTCAERVSGAPLLIDPTGLYFRPEGQGFLCGIQPPEDRDPDADGDFEVDHSFFDDHIWPTLAARVPAFERIRQGRAWAGHYDMNLFDHNAIVGPAGEVGNFYLANGFSGHGLQQSPAIGRGLAELIVEGAYRSLDLSPLGFGRIAAGRPVRELNIV</sequence>
<dbReference type="PANTHER" id="PTHR13847">
    <property type="entry name" value="SARCOSINE DEHYDROGENASE-RELATED"/>
    <property type="match status" value="1"/>
</dbReference>
<dbReference type="RefSeq" id="WP_109904388.1">
    <property type="nucleotide sequence ID" value="NZ_QGLE01000003.1"/>
</dbReference>
<dbReference type="InterPro" id="IPR036188">
    <property type="entry name" value="FAD/NAD-bd_sf"/>
</dbReference>
<dbReference type="Gene3D" id="3.50.50.60">
    <property type="entry name" value="FAD/NAD(P)-binding domain"/>
    <property type="match status" value="1"/>
</dbReference>
<evidence type="ECO:0000256" key="1">
    <source>
        <dbReference type="ARBA" id="ARBA00023002"/>
    </source>
</evidence>
<dbReference type="SUPFAM" id="SSF51905">
    <property type="entry name" value="FAD/NAD(P)-binding domain"/>
    <property type="match status" value="1"/>
</dbReference>
<keyword evidence="4" id="KW-1185">Reference proteome</keyword>
<dbReference type="PANTHER" id="PTHR13847:SF287">
    <property type="entry name" value="FAD-DEPENDENT OXIDOREDUCTASE DOMAIN-CONTAINING PROTEIN 1"/>
    <property type="match status" value="1"/>
</dbReference>
<name>A0A317ECQ9_9PROT</name>
<dbReference type="GO" id="GO:0005737">
    <property type="term" value="C:cytoplasm"/>
    <property type="evidence" value="ECO:0007669"/>
    <property type="project" value="TreeGrafter"/>
</dbReference>
<dbReference type="AlphaFoldDB" id="A0A317ECQ9"/>
<evidence type="ECO:0000259" key="2">
    <source>
        <dbReference type="Pfam" id="PF01266"/>
    </source>
</evidence>
<organism evidence="3 4">
    <name type="scientific">Zavarzinia aquatilis</name>
    <dbReference type="NCBI Taxonomy" id="2211142"/>
    <lineage>
        <taxon>Bacteria</taxon>
        <taxon>Pseudomonadati</taxon>
        <taxon>Pseudomonadota</taxon>
        <taxon>Alphaproteobacteria</taxon>
        <taxon>Rhodospirillales</taxon>
        <taxon>Zavarziniaceae</taxon>
        <taxon>Zavarzinia</taxon>
    </lineage>
</organism>
<dbReference type="InterPro" id="IPR006076">
    <property type="entry name" value="FAD-dep_OxRdtase"/>
</dbReference>
<dbReference type="GO" id="GO:0016491">
    <property type="term" value="F:oxidoreductase activity"/>
    <property type="evidence" value="ECO:0007669"/>
    <property type="project" value="UniProtKB-KW"/>
</dbReference>
<dbReference type="Proteomes" id="UP000245461">
    <property type="component" value="Unassembled WGS sequence"/>
</dbReference>
<keyword evidence="1" id="KW-0560">Oxidoreductase</keyword>
<accession>A0A317ECQ9</accession>
<evidence type="ECO:0000313" key="4">
    <source>
        <dbReference type="Proteomes" id="UP000245461"/>
    </source>
</evidence>
<dbReference type="OrthoDB" id="9806452at2"/>
<feature type="domain" description="FAD dependent oxidoreductase" evidence="2">
    <location>
        <begin position="5"/>
        <end position="361"/>
    </location>
</feature>